<evidence type="ECO:0000313" key="8">
    <source>
        <dbReference type="Proteomes" id="UP001165653"/>
    </source>
</evidence>
<name>A0ABT3FZ38_9BACT</name>
<dbReference type="PANTHER" id="PTHR32494:SF19">
    <property type="entry name" value="ALLANTOATE DEIMINASE-RELATED"/>
    <property type="match status" value="1"/>
</dbReference>
<dbReference type="Gene3D" id="3.40.630.10">
    <property type="entry name" value="Zn peptidases"/>
    <property type="match status" value="1"/>
</dbReference>
<dbReference type="RefSeq" id="WP_264511666.1">
    <property type="nucleotide sequence ID" value="NZ_JAPDDR010000002.1"/>
</dbReference>
<protein>
    <submittedName>
        <fullName evidence="7">M20 family metallo-hydrolase</fullName>
    </submittedName>
</protein>
<comment type="caution">
    <text evidence="7">The sequence shown here is derived from an EMBL/GenBank/DDBJ whole genome shotgun (WGS) entry which is preliminary data.</text>
</comment>
<gene>
    <name evidence="7" type="ORF">OJ996_04590</name>
</gene>
<dbReference type="PIRSF" id="PIRSF001235">
    <property type="entry name" value="Amidase_carbamoylase"/>
    <property type="match status" value="1"/>
</dbReference>
<sequence>MGTASLGGMKVGVSRLDREIDELAAISVHPAPAVTRVIFSPEDLSAREWLTVLAKEAGFLVRQDPVGNLFIRWEGSEPCLPAVATGSHTDAIPNAGKYDGVVGVLGGLEAMRVLKEGGHVPKRSIELIMFTSEEPTRFGIGCLGSRLMAGTTSPEQAQALRDPEGRSLDELREAAGCRGSLGAVKLSTGAYKAFVELHIEQGPLLEAAEIDIGVVEKIAAPSAFRLLLKGQGGHAGAVLMPGRKDAFLAAAEIALLVEKAALESGSPDTVGTTGLVEVKPGAINSIPCDVKMEVDFRDTNKEARDKALARIGDGTHAICKRRGVTVDWQVINQDPPALCDPSLVALVEAQAAKAGCTQQRMISRAYHDSLFMARVCPTVMIFIPCYKGYSHRPDEYSSPEAIAKGVTVLAGCLKELSAR</sequence>
<evidence type="ECO:0000256" key="5">
    <source>
        <dbReference type="ARBA" id="ARBA00022801"/>
    </source>
</evidence>
<comment type="cofactor">
    <cofactor evidence="1">
        <name>Mn(2+)</name>
        <dbReference type="ChEBI" id="CHEBI:29035"/>
    </cofactor>
</comment>
<dbReference type="NCBIfam" id="TIGR01879">
    <property type="entry name" value="hydantase"/>
    <property type="match status" value="1"/>
</dbReference>
<keyword evidence="6" id="KW-0464">Manganese</keyword>
<evidence type="ECO:0000256" key="6">
    <source>
        <dbReference type="ARBA" id="ARBA00023211"/>
    </source>
</evidence>
<dbReference type="Proteomes" id="UP001165653">
    <property type="component" value="Unassembled WGS sequence"/>
</dbReference>
<dbReference type="EMBL" id="JAPDDR010000002">
    <property type="protein sequence ID" value="MCW1912837.1"/>
    <property type="molecule type" value="Genomic_DNA"/>
</dbReference>
<dbReference type="Gene3D" id="3.30.70.360">
    <property type="match status" value="1"/>
</dbReference>
<dbReference type="SUPFAM" id="SSF53187">
    <property type="entry name" value="Zn-dependent exopeptidases"/>
    <property type="match status" value="1"/>
</dbReference>
<dbReference type="SUPFAM" id="SSF55031">
    <property type="entry name" value="Bacterial exopeptidase dimerisation domain"/>
    <property type="match status" value="1"/>
</dbReference>
<keyword evidence="4" id="KW-0479">Metal-binding</keyword>
<dbReference type="InterPro" id="IPR010158">
    <property type="entry name" value="Amidase_Cbmase"/>
</dbReference>
<dbReference type="InterPro" id="IPR036264">
    <property type="entry name" value="Bact_exopeptidase_dim_dom"/>
</dbReference>
<comment type="similarity">
    <text evidence="2">Belongs to the peptidase M20 family.</text>
</comment>
<comment type="subunit">
    <text evidence="3">Homodimer.</text>
</comment>
<organism evidence="7 8">
    <name type="scientific">Luteolibacter rhizosphaerae</name>
    <dbReference type="NCBI Taxonomy" id="2989719"/>
    <lineage>
        <taxon>Bacteria</taxon>
        <taxon>Pseudomonadati</taxon>
        <taxon>Verrucomicrobiota</taxon>
        <taxon>Verrucomicrobiia</taxon>
        <taxon>Verrucomicrobiales</taxon>
        <taxon>Verrucomicrobiaceae</taxon>
        <taxon>Luteolibacter</taxon>
    </lineage>
</organism>
<dbReference type="CDD" id="cd03884">
    <property type="entry name" value="M20_bAS"/>
    <property type="match status" value="1"/>
</dbReference>
<dbReference type="InterPro" id="IPR002933">
    <property type="entry name" value="Peptidase_M20"/>
</dbReference>
<evidence type="ECO:0000256" key="2">
    <source>
        <dbReference type="ARBA" id="ARBA00006153"/>
    </source>
</evidence>
<proteinExistence type="inferred from homology"/>
<accession>A0ABT3FZ38</accession>
<evidence type="ECO:0000256" key="1">
    <source>
        <dbReference type="ARBA" id="ARBA00001936"/>
    </source>
</evidence>
<keyword evidence="5" id="KW-0378">Hydrolase</keyword>
<reference evidence="7" key="1">
    <citation type="submission" date="2022-10" db="EMBL/GenBank/DDBJ databases">
        <title>Luteolibacter sp. GHJ8, whole genome shotgun sequencing project.</title>
        <authorList>
            <person name="Zhao G."/>
            <person name="Shen L."/>
        </authorList>
    </citation>
    <scope>NUCLEOTIDE SEQUENCE</scope>
    <source>
        <strain evidence="7">GHJ8</strain>
    </source>
</reference>
<dbReference type="PANTHER" id="PTHR32494">
    <property type="entry name" value="ALLANTOATE DEIMINASE-RELATED"/>
    <property type="match status" value="1"/>
</dbReference>
<keyword evidence="8" id="KW-1185">Reference proteome</keyword>
<evidence type="ECO:0000256" key="3">
    <source>
        <dbReference type="ARBA" id="ARBA00011738"/>
    </source>
</evidence>
<evidence type="ECO:0000313" key="7">
    <source>
        <dbReference type="EMBL" id="MCW1912837.1"/>
    </source>
</evidence>
<evidence type="ECO:0000256" key="4">
    <source>
        <dbReference type="ARBA" id="ARBA00022723"/>
    </source>
</evidence>
<dbReference type="Pfam" id="PF01546">
    <property type="entry name" value="Peptidase_M20"/>
    <property type="match status" value="1"/>
</dbReference>